<evidence type="ECO:0000313" key="7">
    <source>
        <dbReference type="EMBL" id="EEN61342.1"/>
    </source>
</evidence>
<feature type="compositionally biased region" description="Low complexity" evidence="2">
    <location>
        <begin position="194"/>
        <end position="329"/>
    </location>
</feature>
<dbReference type="InterPro" id="IPR000082">
    <property type="entry name" value="SEA_dom"/>
</dbReference>
<dbReference type="GO" id="GO:0071944">
    <property type="term" value="C:cell periphery"/>
    <property type="evidence" value="ECO:0007669"/>
    <property type="project" value="UniProtKB-ARBA"/>
</dbReference>
<evidence type="ECO:0000256" key="2">
    <source>
        <dbReference type="SAM" id="MobiDB-lite"/>
    </source>
</evidence>
<sequence length="703" mass="73085">MDTVAVFLFFLAVGASHSTGKAATTTNATTTAETTTSTVMPTENNTTSAIAATTTGTNASPLTTTTAATGNTALSTTSTVAKTTAATTSAVTNSTQPLTTTSVATTSTPLLTTASTATTATTATSSTQPLTTTTAATTATAATSSTQPLTTTTAATTATAATSSTQPLTITTAATTATTSTSSTQPLTITTAATTATTSTSSTQPLTTTTAATTATTSTSSTQPLTTTTAATTATAATSNTQPLTTTSAETTTSAVTSSTQPLTTSSSASSTASTTKSTPAFSTPTTASTTKTISSITRTTTTASAASTANTTTTKTTEKPTTPKITIPPKDPEKPSKIVAFQLSLDGDFTQTLNDSESSAYQELERSCVNALTSLHTEQRGFQGVRILGFRSGSIVVRYIVIFEDANLAANEDITSEVETLIKNGNLTSIGNYTVNQSSFREIDISIEDIIEAVDREDLCHGGCTDGKCNLRTAYGVLLTECVCLDNHCKNGGQCSYEDGPKCRCNHDPTGFYTGDRCEFYASQPLVIGLGAGVGGLLLIIIITLSICLCCRRRREEHDFGGAPLPDNAYWTLYDTMSVTNKTEDTHDEMPLHSVANKRQVHFDNSSSQEENSTFTTTHLANQDKGRVKYQVSSYAAPTWERPTTTNHSFLHGDLRTSDGEENPTNGSKPGVRNVSTGQVTYQAAQGLPGNCENPLCSFSIN</sequence>
<evidence type="ECO:0008006" key="8">
    <source>
        <dbReference type="Google" id="ProtNLM"/>
    </source>
</evidence>
<gene>
    <name evidence="7" type="ORF">BRAFLDRAFT_74157</name>
</gene>
<feature type="domain" description="EGF-like" evidence="6">
    <location>
        <begin position="484"/>
        <end position="520"/>
    </location>
</feature>
<evidence type="ECO:0000256" key="3">
    <source>
        <dbReference type="SAM" id="Phobius"/>
    </source>
</evidence>
<feature type="region of interest" description="Disordered" evidence="2">
    <location>
        <begin position="642"/>
        <end position="676"/>
    </location>
</feature>
<organism>
    <name type="scientific">Branchiostoma floridae</name>
    <name type="common">Florida lancelet</name>
    <name type="synonym">Amphioxus</name>
    <dbReference type="NCBI Taxonomy" id="7739"/>
    <lineage>
        <taxon>Eukaryota</taxon>
        <taxon>Metazoa</taxon>
        <taxon>Chordata</taxon>
        <taxon>Cephalochordata</taxon>
        <taxon>Leptocardii</taxon>
        <taxon>Amphioxiformes</taxon>
        <taxon>Branchiostomatidae</taxon>
        <taxon>Branchiostoma</taxon>
    </lineage>
</organism>
<feature type="domain" description="SEA" evidence="5">
    <location>
        <begin position="336"/>
        <end position="448"/>
    </location>
</feature>
<dbReference type="PANTHER" id="PTHR15381">
    <property type="entry name" value="CHONDROITIN SULFATE PROTEOGLYCAN 5 -RELATED"/>
    <property type="match status" value="1"/>
</dbReference>
<reference evidence="7" key="1">
    <citation type="journal article" date="2008" name="Nature">
        <title>The amphioxus genome and the evolution of the chordate karyotype.</title>
        <authorList>
            <consortium name="US DOE Joint Genome Institute (JGI-PGF)"/>
            <person name="Putnam N.H."/>
            <person name="Butts T."/>
            <person name="Ferrier D.E.K."/>
            <person name="Furlong R.F."/>
            <person name="Hellsten U."/>
            <person name="Kawashima T."/>
            <person name="Robinson-Rechavi M."/>
            <person name="Shoguchi E."/>
            <person name="Terry A."/>
            <person name="Yu J.-K."/>
            <person name="Benito-Gutierrez E.L."/>
            <person name="Dubchak I."/>
            <person name="Garcia-Fernandez J."/>
            <person name="Gibson-Brown J.J."/>
            <person name="Grigoriev I.V."/>
            <person name="Horton A.C."/>
            <person name="de Jong P.J."/>
            <person name="Jurka J."/>
            <person name="Kapitonov V.V."/>
            <person name="Kohara Y."/>
            <person name="Kuroki Y."/>
            <person name="Lindquist E."/>
            <person name="Lucas S."/>
            <person name="Osoegawa K."/>
            <person name="Pennacchio L.A."/>
            <person name="Salamov A.A."/>
            <person name="Satou Y."/>
            <person name="Sauka-Spengler T."/>
            <person name="Schmutz J."/>
            <person name="Shin-I T."/>
            <person name="Toyoda A."/>
            <person name="Bronner-Fraser M."/>
            <person name="Fujiyama A."/>
            <person name="Holland L.Z."/>
            <person name="Holland P.W.H."/>
            <person name="Satoh N."/>
            <person name="Rokhsar D.S."/>
        </authorList>
    </citation>
    <scope>NUCLEOTIDE SEQUENCE [LARGE SCALE GENOMIC DNA]</scope>
    <source>
        <strain evidence="7">S238N-H82</strain>
        <tissue evidence="7">Testes</tissue>
    </source>
</reference>
<feature type="chain" id="PRO_5002935559" description="SEA domain-containing protein" evidence="4">
    <location>
        <begin position="19"/>
        <end position="703"/>
    </location>
</feature>
<dbReference type="SUPFAM" id="SSF82671">
    <property type="entry name" value="SEA domain"/>
    <property type="match status" value="1"/>
</dbReference>
<dbReference type="InterPro" id="IPR000742">
    <property type="entry name" value="EGF"/>
</dbReference>
<feature type="signal peptide" evidence="4">
    <location>
        <begin position="1"/>
        <end position="18"/>
    </location>
</feature>
<protein>
    <recommendedName>
        <fullName evidence="8">SEA domain-containing protein</fullName>
    </recommendedName>
</protein>
<feature type="transmembrane region" description="Helical" evidence="3">
    <location>
        <begin position="527"/>
        <end position="551"/>
    </location>
</feature>
<evidence type="ECO:0000259" key="6">
    <source>
        <dbReference type="PROSITE" id="PS50026"/>
    </source>
</evidence>
<evidence type="ECO:0000256" key="1">
    <source>
        <dbReference type="PROSITE-ProRule" id="PRU00076"/>
    </source>
</evidence>
<proteinExistence type="predicted"/>
<keyword evidence="1" id="KW-0245">EGF-like domain</keyword>
<dbReference type="PROSITE" id="PS50026">
    <property type="entry name" value="EGF_3"/>
    <property type="match status" value="1"/>
</dbReference>
<keyword evidence="4" id="KW-0732">Signal</keyword>
<dbReference type="InterPro" id="IPR036364">
    <property type="entry name" value="SEA_dom_sf"/>
</dbReference>
<dbReference type="Pfam" id="PF01390">
    <property type="entry name" value="SEA"/>
    <property type="match status" value="1"/>
</dbReference>
<keyword evidence="3" id="KW-0812">Transmembrane</keyword>
<dbReference type="eggNOG" id="ENOG502SEXN">
    <property type="taxonomic scope" value="Eukaryota"/>
</dbReference>
<feature type="region of interest" description="Disordered" evidence="2">
    <location>
        <begin position="21"/>
        <end position="40"/>
    </location>
</feature>
<accession>C3YE34</accession>
<keyword evidence="3" id="KW-0472">Membrane</keyword>
<feature type="compositionally biased region" description="Polar residues" evidence="2">
    <location>
        <begin position="664"/>
        <end position="676"/>
    </location>
</feature>
<dbReference type="InParanoid" id="C3YE34"/>
<dbReference type="PROSITE" id="PS50024">
    <property type="entry name" value="SEA"/>
    <property type="match status" value="1"/>
</dbReference>
<comment type="caution">
    <text evidence="1">Lacks conserved residue(s) required for the propagation of feature annotation.</text>
</comment>
<dbReference type="PANTHER" id="PTHR15381:SF1">
    <property type="entry name" value="CHONDROITIN SULFATE PROTEOGLYCAN 5"/>
    <property type="match status" value="1"/>
</dbReference>
<evidence type="ECO:0000259" key="5">
    <source>
        <dbReference type="PROSITE" id="PS50024"/>
    </source>
</evidence>
<dbReference type="EMBL" id="GG666505">
    <property type="protein sequence ID" value="EEN61342.1"/>
    <property type="molecule type" value="Genomic_DNA"/>
</dbReference>
<name>C3YE34_BRAFL</name>
<dbReference type="AlphaFoldDB" id="C3YE34"/>
<feature type="region of interest" description="Disordered" evidence="2">
    <location>
        <begin position="194"/>
        <end position="335"/>
    </location>
</feature>
<keyword evidence="3" id="KW-1133">Transmembrane helix</keyword>
<evidence type="ECO:0000256" key="4">
    <source>
        <dbReference type="SAM" id="SignalP"/>
    </source>
</evidence>